<gene>
    <name evidence="1" type="ORF">DCAR_0313832</name>
</gene>
<dbReference type="PANTHER" id="PTHR47169">
    <property type="entry name" value="OS01G0541250 PROTEIN"/>
    <property type="match status" value="1"/>
</dbReference>
<reference evidence="1" key="2">
    <citation type="submission" date="2022-03" db="EMBL/GenBank/DDBJ databases">
        <title>Draft title - Genomic analysis of global carrot germplasm unveils the trajectory of domestication and the origin of high carotenoid orange carrot.</title>
        <authorList>
            <person name="Iorizzo M."/>
            <person name="Ellison S."/>
            <person name="Senalik D."/>
            <person name="Macko-Podgorni A."/>
            <person name="Grzebelus D."/>
            <person name="Bostan H."/>
            <person name="Rolling W."/>
            <person name="Curaba J."/>
            <person name="Simon P."/>
        </authorList>
    </citation>
    <scope>NUCLEOTIDE SEQUENCE</scope>
    <source>
        <tissue evidence="1">Leaf</tissue>
    </source>
</reference>
<reference evidence="1" key="1">
    <citation type="journal article" date="2016" name="Nat. Genet.">
        <title>A high-quality carrot genome assembly provides new insights into carotenoid accumulation and asterid genome evolution.</title>
        <authorList>
            <person name="Iorizzo M."/>
            <person name="Ellison S."/>
            <person name="Senalik D."/>
            <person name="Zeng P."/>
            <person name="Satapoomin P."/>
            <person name="Huang J."/>
            <person name="Bowman M."/>
            <person name="Iovene M."/>
            <person name="Sanseverino W."/>
            <person name="Cavagnaro P."/>
            <person name="Yildiz M."/>
            <person name="Macko-Podgorni A."/>
            <person name="Moranska E."/>
            <person name="Grzebelus E."/>
            <person name="Grzebelus D."/>
            <person name="Ashrafi H."/>
            <person name="Zheng Z."/>
            <person name="Cheng S."/>
            <person name="Spooner D."/>
            <person name="Van Deynze A."/>
            <person name="Simon P."/>
        </authorList>
    </citation>
    <scope>NUCLEOTIDE SEQUENCE</scope>
    <source>
        <tissue evidence="1">Leaf</tissue>
    </source>
</reference>
<dbReference type="AlphaFoldDB" id="A0AAF0WSP3"/>
<name>A0AAF0WSP3_DAUCS</name>
<evidence type="ECO:0000313" key="2">
    <source>
        <dbReference type="Proteomes" id="UP000077755"/>
    </source>
</evidence>
<sequence length="301" mass="34245">MIDKSSLPHDPHFKDMNDMIHIDEKWFYISKKAEKYYLLPEESDPVRTCKSKNFLTKVMFLTAIARPRFDSDGKEVFSGKIGIFPFVTKEPAKRSSANRPAGTLETKPITSVGRDIARTFLITKVLPAILEKWPARDVNKPILIQQDNARTHINPDDEEFRLAVQRCGLNVQLICQPPNSPDLNVLDLGFFSAIQNLHYKEAPRTVDELITSVENAYNAFSTVKSNRIFLTLQQCMIEIMKARGSNGYKIPHMKKGSLERNGKLPSTSVRCKTCRRDDELAELFLISLARTVISYQSCCIC</sequence>
<dbReference type="PANTHER" id="PTHR47169:SF2">
    <property type="entry name" value="OS01G0541250 PROTEIN"/>
    <property type="match status" value="1"/>
</dbReference>
<dbReference type="Proteomes" id="UP000077755">
    <property type="component" value="Chromosome 3"/>
</dbReference>
<accession>A0AAF0WSP3</accession>
<dbReference type="Gene3D" id="3.30.420.10">
    <property type="entry name" value="Ribonuclease H-like superfamily/Ribonuclease H"/>
    <property type="match status" value="1"/>
</dbReference>
<protein>
    <recommendedName>
        <fullName evidence="3">Transposase</fullName>
    </recommendedName>
</protein>
<organism evidence="1 2">
    <name type="scientific">Daucus carota subsp. sativus</name>
    <name type="common">Carrot</name>
    <dbReference type="NCBI Taxonomy" id="79200"/>
    <lineage>
        <taxon>Eukaryota</taxon>
        <taxon>Viridiplantae</taxon>
        <taxon>Streptophyta</taxon>
        <taxon>Embryophyta</taxon>
        <taxon>Tracheophyta</taxon>
        <taxon>Spermatophyta</taxon>
        <taxon>Magnoliopsida</taxon>
        <taxon>eudicotyledons</taxon>
        <taxon>Gunneridae</taxon>
        <taxon>Pentapetalae</taxon>
        <taxon>asterids</taxon>
        <taxon>campanulids</taxon>
        <taxon>Apiales</taxon>
        <taxon>Apiaceae</taxon>
        <taxon>Apioideae</taxon>
        <taxon>Scandiceae</taxon>
        <taxon>Daucinae</taxon>
        <taxon>Daucus</taxon>
        <taxon>Daucus sect. Daucus</taxon>
    </lineage>
</organism>
<dbReference type="EMBL" id="CP093345">
    <property type="protein sequence ID" value="WOG94536.1"/>
    <property type="molecule type" value="Genomic_DNA"/>
</dbReference>
<dbReference type="InterPro" id="IPR036397">
    <property type="entry name" value="RNaseH_sf"/>
</dbReference>
<evidence type="ECO:0000313" key="1">
    <source>
        <dbReference type="EMBL" id="WOG94536.1"/>
    </source>
</evidence>
<dbReference type="GO" id="GO:0003676">
    <property type="term" value="F:nucleic acid binding"/>
    <property type="evidence" value="ECO:0007669"/>
    <property type="project" value="InterPro"/>
</dbReference>
<evidence type="ECO:0008006" key="3">
    <source>
        <dbReference type="Google" id="ProtNLM"/>
    </source>
</evidence>
<proteinExistence type="predicted"/>
<keyword evidence="2" id="KW-1185">Reference proteome</keyword>